<proteinExistence type="predicted"/>
<evidence type="ECO:0000256" key="2">
    <source>
        <dbReference type="SAM" id="SignalP"/>
    </source>
</evidence>
<protein>
    <recommendedName>
        <fullName evidence="3">EGF-like domain-containing protein</fullName>
    </recommendedName>
</protein>
<comment type="caution">
    <text evidence="1">Lacks conserved residue(s) required for the propagation of feature annotation.</text>
</comment>
<comment type="caution">
    <text evidence="4">The sequence shown here is derived from an EMBL/GenBank/DDBJ whole genome shotgun (WGS) entry which is preliminary data.</text>
</comment>
<evidence type="ECO:0000259" key="3">
    <source>
        <dbReference type="PROSITE" id="PS50026"/>
    </source>
</evidence>
<dbReference type="EMBL" id="CALNXI010000268">
    <property type="protein sequence ID" value="CAH3023616.1"/>
    <property type="molecule type" value="Genomic_DNA"/>
</dbReference>
<dbReference type="SMART" id="SM00181">
    <property type="entry name" value="EGF"/>
    <property type="match status" value="1"/>
</dbReference>
<feature type="signal peptide" evidence="2">
    <location>
        <begin position="1"/>
        <end position="23"/>
    </location>
</feature>
<keyword evidence="1" id="KW-0245">EGF-like domain</keyword>
<feature type="chain" id="PRO_5047042701" description="EGF-like domain-containing protein" evidence="2">
    <location>
        <begin position="24"/>
        <end position="193"/>
    </location>
</feature>
<keyword evidence="2" id="KW-0732">Signal</keyword>
<evidence type="ECO:0000313" key="5">
    <source>
        <dbReference type="Proteomes" id="UP001159427"/>
    </source>
</evidence>
<dbReference type="Pfam" id="PF00008">
    <property type="entry name" value="EGF"/>
    <property type="match status" value="1"/>
</dbReference>
<dbReference type="PROSITE" id="PS00022">
    <property type="entry name" value="EGF_1"/>
    <property type="match status" value="1"/>
</dbReference>
<dbReference type="CDD" id="cd00054">
    <property type="entry name" value="EGF_CA"/>
    <property type="match status" value="1"/>
</dbReference>
<keyword evidence="1" id="KW-1015">Disulfide bond</keyword>
<dbReference type="PROSITE" id="PS50026">
    <property type="entry name" value="EGF_3"/>
    <property type="match status" value="1"/>
</dbReference>
<gene>
    <name evidence="4" type="ORF">PEVE_00019887</name>
</gene>
<name>A0ABN8M2C3_9CNID</name>
<feature type="disulfide bond" evidence="1">
    <location>
        <begin position="159"/>
        <end position="176"/>
    </location>
</feature>
<evidence type="ECO:0000313" key="4">
    <source>
        <dbReference type="EMBL" id="CAH3023616.1"/>
    </source>
</evidence>
<dbReference type="Proteomes" id="UP001159427">
    <property type="component" value="Unassembled WGS sequence"/>
</dbReference>
<dbReference type="Gene3D" id="2.10.25.10">
    <property type="entry name" value="Laminin"/>
    <property type="match status" value="1"/>
</dbReference>
<sequence length="193" mass="21797">MPQFRRRSTIVFVISFLASVVFKAKCELRVDGTKVLKRLGGHTSNGVAYANFAAHTFYYLNTTPLLSVSVNEFAECGKLCVDHFPCFSFNVAVFRDFERKILCELLPSDKYNESRKFSSSQIFHHFSIKVWKIRMQCQAINLTDRFLLLKQSGCSSHPCVNGATCVPSYESSEYHCACVAGYSGQSCEIGIWL</sequence>
<accession>A0ABN8M2C3</accession>
<dbReference type="InterPro" id="IPR000742">
    <property type="entry name" value="EGF"/>
</dbReference>
<dbReference type="SUPFAM" id="SSF57196">
    <property type="entry name" value="EGF/Laminin"/>
    <property type="match status" value="1"/>
</dbReference>
<organism evidence="4 5">
    <name type="scientific">Porites evermanni</name>
    <dbReference type="NCBI Taxonomy" id="104178"/>
    <lineage>
        <taxon>Eukaryota</taxon>
        <taxon>Metazoa</taxon>
        <taxon>Cnidaria</taxon>
        <taxon>Anthozoa</taxon>
        <taxon>Hexacorallia</taxon>
        <taxon>Scleractinia</taxon>
        <taxon>Fungiina</taxon>
        <taxon>Poritidae</taxon>
        <taxon>Porites</taxon>
    </lineage>
</organism>
<reference evidence="4 5" key="1">
    <citation type="submission" date="2022-05" db="EMBL/GenBank/DDBJ databases">
        <authorList>
            <consortium name="Genoscope - CEA"/>
            <person name="William W."/>
        </authorList>
    </citation>
    <scope>NUCLEOTIDE SEQUENCE [LARGE SCALE GENOMIC DNA]</scope>
</reference>
<dbReference type="PROSITE" id="PS01186">
    <property type="entry name" value="EGF_2"/>
    <property type="match status" value="1"/>
</dbReference>
<keyword evidence="5" id="KW-1185">Reference proteome</keyword>
<evidence type="ECO:0000256" key="1">
    <source>
        <dbReference type="PROSITE-ProRule" id="PRU00076"/>
    </source>
</evidence>
<feature type="domain" description="EGF-like" evidence="3">
    <location>
        <begin position="150"/>
        <end position="188"/>
    </location>
</feature>
<feature type="disulfide bond" evidence="1">
    <location>
        <begin position="178"/>
        <end position="187"/>
    </location>
</feature>